<dbReference type="KEGG" id="bman:114247280"/>
<dbReference type="GeneID" id="114247280"/>
<keyword evidence="2" id="KW-1185">Reference proteome</keyword>
<dbReference type="OrthoDB" id="6287771at2759"/>
<dbReference type="GO" id="GO:0017053">
    <property type="term" value="C:transcription repressor complex"/>
    <property type="evidence" value="ECO:0007669"/>
    <property type="project" value="InterPro"/>
</dbReference>
<dbReference type="PANTHER" id="PTHR31336">
    <property type="entry name" value="LIN37 HOMOLOG"/>
    <property type="match status" value="1"/>
</dbReference>
<reference evidence="3" key="1">
    <citation type="submission" date="2025-08" db="UniProtKB">
        <authorList>
            <consortium name="RefSeq"/>
        </authorList>
    </citation>
    <scope>IDENTIFICATION</scope>
    <source>
        <tissue evidence="3">Silk gland</tissue>
    </source>
</reference>
<dbReference type="CTD" id="37215"/>
<sequence length="225" mass="25780">MRKRRRIFTPIKNKGKSITQFPQISNKVKEVTTARGRLQGALMEILEPALDSDDSTDLTPGKRRQSDQDETYVSEEEDIHSQKQSQRQSYVLKLFDRSVDLSQFDEDSPLYPICRAWIANQPKADYSKFGYDQPEDNEDIMTIDLPGPEGPPVSRIPELLPEQKAANKDNIDLEYTPPPSREQLLSSLQARWSAVREAWLQQSARAEARYEATQKILNKINVNST</sequence>
<dbReference type="Proteomes" id="UP000504629">
    <property type="component" value="Unplaced"/>
</dbReference>
<feature type="region of interest" description="Disordered" evidence="1">
    <location>
        <begin position="48"/>
        <end position="87"/>
    </location>
</feature>
<gene>
    <name evidence="3" type="primary">LOC114247280</name>
</gene>
<dbReference type="RefSeq" id="XP_028035996.1">
    <property type="nucleotide sequence ID" value="XM_028180195.1"/>
</dbReference>
<evidence type="ECO:0000313" key="3">
    <source>
        <dbReference type="RefSeq" id="XP_028035996.1"/>
    </source>
</evidence>
<dbReference type="GO" id="GO:0000122">
    <property type="term" value="P:negative regulation of transcription by RNA polymerase II"/>
    <property type="evidence" value="ECO:0007669"/>
    <property type="project" value="TreeGrafter"/>
</dbReference>
<name>A0A6J2K191_BOMMA</name>
<dbReference type="InterPro" id="IPR028226">
    <property type="entry name" value="LIN37"/>
</dbReference>
<proteinExistence type="predicted"/>
<dbReference type="AlphaFoldDB" id="A0A6J2K191"/>
<dbReference type="PANTHER" id="PTHR31336:SF3">
    <property type="entry name" value="PROTEIN LIN-37 HOMOLOG"/>
    <property type="match status" value="1"/>
</dbReference>
<dbReference type="GO" id="GO:0031523">
    <property type="term" value="C:Myb complex"/>
    <property type="evidence" value="ECO:0007669"/>
    <property type="project" value="TreeGrafter"/>
</dbReference>
<evidence type="ECO:0000256" key="1">
    <source>
        <dbReference type="SAM" id="MobiDB-lite"/>
    </source>
</evidence>
<protein>
    <submittedName>
        <fullName evidence="3">Protein lin-37 homolog</fullName>
    </submittedName>
</protein>
<accession>A0A6J2K191</accession>
<feature type="compositionally biased region" description="Acidic residues" evidence="1">
    <location>
        <begin position="68"/>
        <end position="78"/>
    </location>
</feature>
<organism evidence="2 3">
    <name type="scientific">Bombyx mandarina</name>
    <name type="common">Wild silk moth</name>
    <name type="synonym">Wild silkworm</name>
    <dbReference type="NCBI Taxonomy" id="7092"/>
    <lineage>
        <taxon>Eukaryota</taxon>
        <taxon>Metazoa</taxon>
        <taxon>Ecdysozoa</taxon>
        <taxon>Arthropoda</taxon>
        <taxon>Hexapoda</taxon>
        <taxon>Insecta</taxon>
        <taxon>Pterygota</taxon>
        <taxon>Neoptera</taxon>
        <taxon>Endopterygota</taxon>
        <taxon>Lepidoptera</taxon>
        <taxon>Glossata</taxon>
        <taxon>Ditrysia</taxon>
        <taxon>Bombycoidea</taxon>
        <taxon>Bombycidae</taxon>
        <taxon>Bombycinae</taxon>
        <taxon>Bombyx</taxon>
    </lineage>
</organism>
<dbReference type="Pfam" id="PF15306">
    <property type="entry name" value="LIN37"/>
    <property type="match status" value="1"/>
</dbReference>
<evidence type="ECO:0000313" key="2">
    <source>
        <dbReference type="Proteomes" id="UP000504629"/>
    </source>
</evidence>